<name>A0ABT5JTB6_9SPHN</name>
<accession>A0ABT5JTB6</accession>
<reference evidence="2 3" key="1">
    <citation type="submission" date="2022-10" db="EMBL/GenBank/DDBJ databases">
        <title>Erythrobacter sp. sf7 Genome sequencing.</title>
        <authorList>
            <person name="Park S."/>
        </authorList>
    </citation>
    <scope>NUCLEOTIDE SEQUENCE [LARGE SCALE GENOMIC DNA]</scope>
    <source>
        <strain evidence="3">sf7</strain>
    </source>
</reference>
<gene>
    <name evidence="2" type="ORF">OIK40_14945</name>
</gene>
<comment type="caution">
    <text evidence="2">The sequence shown here is derived from an EMBL/GenBank/DDBJ whole genome shotgun (WGS) entry which is preliminary data.</text>
</comment>
<evidence type="ECO:0000313" key="2">
    <source>
        <dbReference type="EMBL" id="MDC8755943.1"/>
    </source>
</evidence>
<organism evidence="2 3">
    <name type="scientific">Erythrobacter fulvus</name>
    <dbReference type="NCBI Taxonomy" id="2987523"/>
    <lineage>
        <taxon>Bacteria</taxon>
        <taxon>Pseudomonadati</taxon>
        <taxon>Pseudomonadota</taxon>
        <taxon>Alphaproteobacteria</taxon>
        <taxon>Sphingomonadales</taxon>
        <taxon>Erythrobacteraceae</taxon>
        <taxon>Erythrobacter/Porphyrobacter group</taxon>
        <taxon>Erythrobacter</taxon>
    </lineage>
</organism>
<evidence type="ECO:0000313" key="3">
    <source>
        <dbReference type="Proteomes" id="UP001216558"/>
    </source>
</evidence>
<feature type="region of interest" description="Disordered" evidence="1">
    <location>
        <begin position="82"/>
        <end position="102"/>
    </location>
</feature>
<sequence length="102" mass="11007">MTASERVETKAHLDITIMIPHAVYLERPGEDAETGTTEVSLPVKSKDDWASDPFIAKSNAGTLAFSPLIKSRWQLAGAFARKDDRASASTSEPDSAYLVATP</sequence>
<keyword evidence="3" id="KW-1185">Reference proteome</keyword>
<evidence type="ECO:0000256" key="1">
    <source>
        <dbReference type="SAM" id="MobiDB-lite"/>
    </source>
</evidence>
<dbReference type="Proteomes" id="UP001216558">
    <property type="component" value="Unassembled WGS sequence"/>
</dbReference>
<protein>
    <submittedName>
        <fullName evidence="2">Uncharacterized protein</fullName>
    </submittedName>
</protein>
<dbReference type="EMBL" id="JAQQXQ010000017">
    <property type="protein sequence ID" value="MDC8755943.1"/>
    <property type="molecule type" value="Genomic_DNA"/>
</dbReference>
<proteinExistence type="predicted"/>